<evidence type="ECO:0008006" key="3">
    <source>
        <dbReference type="Google" id="ProtNLM"/>
    </source>
</evidence>
<protein>
    <recommendedName>
        <fullName evidence="3">HeH/LEM domain-containing protein</fullName>
    </recommendedName>
</protein>
<dbReference type="RefSeq" id="WP_230301428.1">
    <property type="nucleotide sequence ID" value="NZ_CAKKMG010000014.1"/>
</dbReference>
<name>A0A9W4KSY6_9BACI</name>
<dbReference type="AlphaFoldDB" id="A0A9W4KSY6"/>
<evidence type="ECO:0000313" key="2">
    <source>
        <dbReference type="Proteomes" id="UP000789326"/>
    </source>
</evidence>
<reference evidence="1" key="1">
    <citation type="submission" date="2021-11" db="EMBL/GenBank/DDBJ databases">
        <authorList>
            <person name="Bulgarelli D."/>
        </authorList>
    </citation>
    <scope>NUCLEOTIDE SEQUENCE</scope>
    <source>
        <strain evidence="1">Bi133</strain>
    </source>
</reference>
<dbReference type="InterPro" id="IPR036361">
    <property type="entry name" value="SAP_dom_sf"/>
</dbReference>
<gene>
    <name evidence="1" type="ORF">SRABI133_01548</name>
</gene>
<organism evidence="1 2">
    <name type="scientific">Peribacillus simplex</name>
    <dbReference type="NCBI Taxonomy" id="1478"/>
    <lineage>
        <taxon>Bacteria</taxon>
        <taxon>Bacillati</taxon>
        <taxon>Bacillota</taxon>
        <taxon>Bacilli</taxon>
        <taxon>Bacillales</taxon>
        <taxon>Bacillaceae</taxon>
        <taxon>Peribacillus</taxon>
    </lineage>
</organism>
<accession>A0A9W4KSY6</accession>
<sequence>MSDESKVIKVKNAAGDEIEVTEKAFRVVYKAQGYKKIDDTNEKDGEVIDFFTLSTEELQGITKEKLKAFLDQESIDYNSNANKDELISLITGE</sequence>
<evidence type="ECO:0000313" key="1">
    <source>
        <dbReference type="EMBL" id="CAH0186117.1"/>
    </source>
</evidence>
<proteinExistence type="predicted"/>
<dbReference type="Gene3D" id="1.10.720.30">
    <property type="entry name" value="SAP domain"/>
    <property type="match status" value="1"/>
</dbReference>
<dbReference type="EMBL" id="CAKKMG010000014">
    <property type="protein sequence ID" value="CAH0186117.1"/>
    <property type="molecule type" value="Genomic_DNA"/>
</dbReference>
<dbReference type="Proteomes" id="UP000789326">
    <property type="component" value="Unassembled WGS sequence"/>
</dbReference>
<comment type="caution">
    <text evidence="1">The sequence shown here is derived from an EMBL/GenBank/DDBJ whole genome shotgun (WGS) entry which is preliminary data.</text>
</comment>